<dbReference type="EMBL" id="NBTZ01000106">
    <property type="protein sequence ID" value="OTP70646.1"/>
    <property type="molecule type" value="Genomic_DNA"/>
</dbReference>
<evidence type="ECO:0000313" key="2">
    <source>
        <dbReference type="Proteomes" id="UP000195221"/>
    </source>
</evidence>
<evidence type="ECO:0000313" key="1">
    <source>
        <dbReference type="EMBL" id="OTP70646.1"/>
    </source>
</evidence>
<dbReference type="Pfam" id="PF04250">
    <property type="entry name" value="DUF429"/>
    <property type="match status" value="1"/>
</dbReference>
<comment type="caution">
    <text evidence="1">The sequence shown here is derived from an EMBL/GenBank/DDBJ whole genome shotgun (WGS) entry which is preliminary data.</text>
</comment>
<name>A0A242MHL5_CABSO</name>
<protein>
    <recommendedName>
        <fullName evidence="3">DUF429 domain-containing protein</fullName>
    </recommendedName>
</protein>
<organism evidence="1 2">
    <name type="scientific">Caballeronia sordidicola</name>
    <name type="common">Burkholderia sordidicola</name>
    <dbReference type="NCBI Taxonomy" id="196367"/>
    <lineage>
        <taxon>Bacteria</taxon>
        <taxon>Pseudomonadati</taxon>
        <taxon>Pseudomonadota</taxon>
        <taxon>Betaproteobacteria</taxon>
        <taxon>Burkholderiales</taxon>
        <taxon>Burkholderiaceae</taxon>
        <taxon>Caballeronia</taxon>
    </lineage>
</organism>
<dbReference type="AlphaFoldDB" id="A0A242MHL5"/>
<sequence length="237" mass="26251">MIPNIPDIAVRTVESAPPHAGTMKSQKTVAGIDIGGEAKGNHLVIMQGTRIVWNNPGRETPEQMLEKCIEFDVAAVGIDAPCQWRIEETGRQAEKMLARMRISCFVTPTRERLSQSRFYDWMFNGESVYKVFVERFPLLNDVFAIGNRVCFETFPHAITCALRGREATSAKAKNIQRRETLERAGVETRPLRNIDEVDAALCALTANFLLEGWVDVYGDSAGGFIVVPSSTASSGNK</sequence>
<evidence type="ECO:0008006" key="3">
    <source>
        <dbReference type="Google" id="ProtNLM"/>
    </source>
</evidence>
<accession>A0A242MHL5</accession>
<dbReference type="InterPro" id="IPR007362">
    <property type="entry name" value="DUF429"/>
</dbReference>
<proteinExistence type="predicted"/>
<dbReference type="Proteomes" id="UP000195221">
    <property type="component" value="Unassembled WGS sequence"/>
</dbReference>
<gene>
    <name evidence="1" type="ORF">PAMC26577_26690</name>
</gene>
<reference evidence="1 2" key="1">
    <citation type="submission" date="2017-03" db="EMBL/GenBank/DDBJ databases">
        <title>Genome analysis of strain PAMC 26577.</title>
        <authorList>
            <person name="Oh H.-M."/>
            <person name="Yang J.-A."/>
        </authorList>
    </citation>
    <scope>NUCLEOTIDE SEQUENCE [LARGE SCALE GENOMIC DNA]</scope>
    <source>
        <strain evidence="1 2">PAMC 26577</strain>
    </source>
</reference>